<dbReference type="RefSeq" id="WP_013880733.1">
    <property type="nucleotide sequence ID" value="NC_015666.1"/>
</dbReference>
<evidence type="ECO:0000313" key="2">
    <source>
        <dbReference type="EMBL" id="AEH37843.1"/>
    </source>
</evidence>
<feature type="transmembrane region" description="Helical" evidence="1">
    <location>
        <begin position="51"/>
        <end position="74"/>
    </location>
</feature>
<keyword evidence="1" id="KW-0472">Membrane</keyword>
<feature type="transmembrane region" description="Helical" evidence="1">
    <location>
        <begin position="22"/>
        <end position="39"/>
    </location>
</feature>
<dbReference type="OrthoDB" id="86131at2157"/>
<keyword evidence="1" id="KW-0812">Transmembrane</keyword>
<keyword evidence="3" id="KW-1185">Reference proteome</keyword>
<dbReference type="eggNOG" id="arCOG00614">
    <property type="taxonomic scope" value="Archaea"/>
</dbReference>
<feature type="transmembrane region" description="Helical" evidence="1">
    <location>
        <begin position="94"/>
        <end position="115"/>
    </location>
</feature>
<dbReference type="AlphaFoldDB" id="F8D7C6"/>
<dbReference type="KEGG" id="hxa:Halxa_3231"/>
<dbReference type="HOGENOM" id="CLU_099718_0_0_2"/>
<evidence type="ECO:0000256" key="1">
    <source>
        <dbReference type="SAM" id="Phobius"/>
    </source>
</evidence>
<dbReference type="InterPro" id="IPR052348">
    <property type="entry name" value="Metallopeptidase_M50B"/>
</dbReference>
<keyword evidence="1" id="KW-1133">Transmembrane helix</keyword>
<dbReference type="STRING" id="797210.Halxa_3231"/>
<reference evidence="2 3" key="1">
    <citation type="journal article" date="2012" name="Stand. Genomic Sci.">
        <title>Complete genome sequence of Halopiger xanaduensis type strain (SH-6(T)).</title>
        <authorList>
            <person name="Anderson I."/>
            <person name="Tindall B.J."/>
            <person name="Rohde M."/>
            <person name="Lucas S."/>
            <person name="Han J."/>
            <person name="Lapidus A."/>
            <person name="Cheng J.F."/>
            <person name="Goodwin L."/>
            <person name="Pitluck S."/>
            <person name="Peters L."/>
            <person name="Pati A."/>
            <person name="Mikhailova N."/>
            <person name="Pagani I."/>
            <person name="Teshima H."/>
            <person name="Han C."/>
            <person name="Tapia R."/>
            <person name="Land M."/>
            <person name="Woyke T."/>
            <person name="Klenk H.P."/>
            <person name="Kyrpides N."/>
            <person name="Ivanova N."/>
        </authorList>
    </citation>
    <scope>NUCLEOTIDE SEQUENCE [LARGE SCALE GENOMIC DNA]</scope>
    <source>
        <strain evidence="3">DSM 18323 / JCM 14033 / SH-6</strain>
    </source>
</reference>
<name>F8D7C6_HALXS</name>
<accession>F8D7C6</accession>
<dbReference type="Proteomes" id="UP000006794">
    <property type="component" value="Chromosome"/>
</dbReference>
<feature type="transmembrane region" description="Helical" evidence="1">
    <location>
        <begin position="161"/>
        <end position="178"/>
    </location>
</feature>
<feature type="transmembrane region" description="Helical" evidence="1">
    <location>
        <begin position="127"/>
        <end position="149"/>
    </location>
</feature>
<dbReference type="PANTHER" id="PTHR35864:SF1">
    <property type="entry name" value="ZINC METALLOPROTEASE YWHC-RELATED"/>
    <property type="match status" value="1"/>
</dbReference>
<sequence length="208" mass="22551">MSTPPRSGRRSEPELTFSDQELFDLGVAWLALSLAFALLRTPIRTNAIDVVYLATMTGLSLVTVGVAFLLHELAHKVVAVEYGQIAEFRADYQMLFLALMSALAGFLFAAPGAVYHRGQITQRENAIIALAGPITNLLLALLFFPLVLFPGVVGTIGQMGLWINLFLAAFNMIPFGPLDGRSVLEWNKGVFALVFVPSLALAVAVIFL</sequence>
<feature type="transmembrane region" description="Helical" evidence="1">
    <location>
        <begin position="190"/>
        <end position="207"/>
    </location>
</feature>
<dbReference type="EMBL" id="CP002839">
    <property type="protein sequence ID" value="AEH37843.1"/>
    <property type="molecule type" value="Genomic_DNA"/>
</dbReference>
<protein>
    <submittedName>
        <fullName evidence="2">Peptidase M50</fullName>
    </submittedName>
</protein>
<proteinExistence type="predicted"/>
<gene>
    <name evidence="2" type="ordered locus">Halxa_3231</name>
</gene>
<dbReference type="GeneID" id="10798180"/>
<evidence type="ECO:0000313" key="3">
    <source>
        <dbReference type="Proteomes" id="UP000006794"/>
    </source>
</evidence>
<organism evidence="2 3">
    <name type="scientific">Halopiger xanaduensis (strain DSM 18323 / JCM 14033 / SH-6)</name>
    <dbReference type="NCBI Taxonomy" id="797210"/>
    <lineage>
        <taxon>Archaea</taxon>
        <taxon>Methanobacteriati</taxon>
        <taxon>Methanobacteriota</taxon>
        <taxon>Stenosarchaea group</taxon>
        <taxon>Halobacteria</taxon>
        <taxon>Halobacteriales</taxon>
        <taxon>Natrialbaceae</taxon>
        <taxon>Halopiger</taxon>
    </lineage>
</organism>
<dbReference type="PANTHER" id="PTHR35864">
    <property type="entry name" value="ZINC METALLOPROTEASE MJ0611-RELATED"/>
    <property type="match status" value="1"/>
</dbReference>